<keyword evidence="3" id="KW-1185">Reference proteome</keyword>
<feature type="transmembrane region" description="Helical" evidence="1">
    <location>
        <begin position="76"/>
        <end position="94"/>
    </location>
</feature>
<evidence type="ECO:0000313" key="2">
    <source>
        <dbReference type="EMBL" id="KAA9009252.1"/>
    </source>
</evidence>
<accession>A0A5J5GP83</accession>
<reference evidence="2 3" key="1">
    <citation type="submission" date="2019-09" db="EMBL/GenBank/DDBJ databases">
        <authorList>
            <person name="Park J.-S."/>
            <person name="Choi H.-J."/>
        </authorList>
    </citation>
    <scope>NUCLEOTIDE SEQUENCE [LARGE SCALE GENOMIC DNA]</scope>
    <source>
        <strain evidence="2 3">176SS1-4</strain>
    </source>
</reference>
<organism evidence="2 3">
    <name type="scientific">Histidinibacterium aquaticum</name>
    <dbReference type="NCBI Taxonomy" id="2613962"/>
    <lineage>
        <taxon>Bacteria</taxon>
        <taxon>Pseudomonadati</taxon>
        <taxon>Pseudomonadota</taxon>
        <taxon>Alphaproteobacteria</taxon>
        <taxon>Rhodobacterales</taxon>
        <taxon>Paracoccaceae</taxon>
        <taxon>Histidinibacterium</taxon>
    </lineage>
</organism>
<protein>
    <recommendedName>
        <fullName evidence="4">DUF2244 domain-containing protein</fullName>
    </recommendedName>
</protein>
<dbReference type="RefSeq" id="WP_150444785.1">
    <property type="nucleotide sequence ID" value="NZ_VYQE01000002.1"/>
</dbReference>
<dbReference type="Proteomes" id="UP000326554">
    <property type="component" value="Unassembled WGS sequence"/>
</dbReference>
<keyword evidence="1" id="KW-0812">Transmembrane</keyword>
<proteinExistence type="predicted"/>
<evidence type="ECO:0000313" key="3">
    <source>
        <dbReference type="Proteomes" id="UP000326554"/>
    </source>
</evidence>
<keyword evidence="1" id="KW-0472">Membrane</keyword>
<feature type="transmembrane region" description="Helical" evidence="1">
    <location>
        <begin position="43"/>
        <end position="64"/>
    </location>
</feature>
<sequence>MTITLETAPAPAAEDPPLTSVAVDETYWGYVIRTDRRPRSARVLRRAALQLIALGAALAGVALWLMPEERIGVDPVVARIVAAAVLSFCALGLTRREKTEPAIELQVNLRLAEVRRIARHPGGEGELLARLSFAECGRPSVETTVDGTRLVLRRGGTALPVAEGPSPLIDTLRDRLGRDLARIRR</sequence>
<dbReference type="EMBL" id="VYQE01000002">
    <property type="protein sequence ID" value="KAA9009252.1"/>
    <property type="molecule type" value="Genomic_DNA"/>
</dbReference>
<dbReference type="AlphaFoldDB" id="A0A5J5GP83"/>
<comment type="caution">
    <text evidence="2">The sequence shown here is derived from an EMBL/GenBank/DDBJ whole genome shotgun (WGS) entry which is preliminary data.</text>
</comment>
<evidence type="ECO:0008006" key="4">
    <source>
        <dbReference type="Google" id="ProtNLM"/>
    </source>
</evidence>
<keyword evidence="1" id="KW-1133">Transmembrane helix</keyword>
<evidence type="ECO:0000256" key="1">
    <source>
        <dbReference type="SAM" id="Phobius"/>
    </source>
</evidence>
<name>A0A5J5GP83_9RHOB</name>
<gene>
    <name evidence="2" type="ORF">F3S47_08340</name>
</gene>